<dbReference type="Proteomes" id="UP000830434">
    <property type="component" value="Chromosome"/>
</dbReference>
<evidence type="ECO:0000313" key="3">
    <source>
        <dbReference type="Proteomes" id="UP000830434"/>
    </source>
</evidence>
<name>A0A8U0IFH5_9EURY</name>
<dbReference type="GeneID" id="72190132"/>
<feature type="transmembrane region" description="Helical" evidence="1">
    <location>
        <begin position="78"/>
        <end position="97"/>
    </location>
</feature>
<dbReference type="RefSeq" id="WP_248653314.1">
    <property type="nucleotide sequence ID" value="NZ_CP096658.1"/>
</dbReference>
<gene>
    <name evidence="2" type="ORF">M0R88_09715</name>
</gene>
<keyword evidence="1" id="KW-0472">Membrane</keyword>
<keyword evidence="1" id="KW-0812">Transmembrane</keyword>
<dbReference type="AlphaFoldDB" id="A0A8U0IFH5"/>
<keyword evidence="1" id="KW-1133">Transmembrane helix</keyword>
<keyword evidence="3" id="KW-1185">Reference proteome</keyword>
<protein>
    <submittedName>
        <fullName evidence="2">Uncharacterized protein</fullName>
    </submittedName>
</protein>
<proteinExistence type="predicted"/>
<dbReference type="KEGG" id="haxz:M0R88_09715"/>
<evidence type="ECO:0000313" key="2">
    <source>
        <dbReference type="EMBL" id="UPV98808.1"/>
    </source>
</evidence>
<organism evidence="2 3">
    <name type="scientific">Halorussus gelatinilyticus</name>
    <dbReference type="NCBI Taxonomy" id="2937524"/>
    <lineage>
        <taxon>Archaea</taxon>
        <taxon>Methanobacteriati</taxon>
        <taxon>Methanobacteriota</taxon>
        <taxon>Stenosarchaea group</taxon>
        <taxon>Halobacteria</taxon>
        <taxon>Halobacteriales</taxon>
        <taxon>Haladaptataceae</taxon>
        <taxon>Halorussus</taxon>
    </lineage>
</organism>
<accession>A0A8U0IFH5</accession>
<feature type="transmembrane region" description="Helical" evidence="1">
    <location>
        <begin position="172"/>
        <end position="193"/>
    </location>
</feature>
<sequence>MRTAGVLLGLVVAGAVAVGASALTPGADPTLVTAGAGLLGTGIVGVAVWSIDREVERRGVAGPLGRGRSAGLSNADRLAVALGSAAVFVRVGLLHVVADPLRIDGAVLTGLAVSTVGVVVGYRAADGLLDGLRHGVLACGLGGALCVSLAAFDAAQVAGVGAFDAMVAGSGVVLPVSFALFGGVSGVAGWWLADRLSEADPLA</sequence>
<feature type="transmembrane region" description="Helical" evidence="1">
    <location>
        <begin position="134"/>
        <end position="152"/>
    </location>
</feature>
<dbReference type="EMBL" id="CP096658">
    <property type="protein sequence ID" value="UPV98808.1"/>
    <property type="molecule type" value="Genomic_DNA"/>
</dbReference>
<evidence type="ECO:0000256" key="1">
    <source>
        <dbReference type="SAM" id="Phobius"/>
    </source>
</evidence>
<feature type="transmembrane region" description="Helical" evidence="1">
    <location>
        <begin position="103"/>
        <end position="122"/>
    </location>
</feature>
<feature type="transmembrane region" description="Helical" evidence="1">
    <location>
        <begin position="32"/>
        <end position="51"/>
    </location>
</feature>
<reference evidence="2" key="1">
    <citation type="submission" date="2022-04" db="EMBL/GenBank/DDBJ databases">
        <title>Diverse halophilic archaea isolated from saline environments.</title>
        <authorList>
            <person name="Cui H.-L."/>
        </authorList>
    </citation>
    <scope>NUCLEOTIDE SEQUENCE</scope>
    <source>
        <strain evidence="2">XZYJT40</strain>
    </source>
</reference>